<evidence type="ECO:0000256" key="1">
    <source>
        <dbReference type="ARBA" id="ARBA00022679"/>
    </source>
</evidence>
<keyword evidence="1" id="KW-0808">Transferase</keyword>
<dbReference type="InterPro" id="IPR051681">
    <property type="entry name" value="Ser/Thr_Kinases-Pseudokinases"/>
</dbReference>
<evidence type="ECO:0000259" key="5">
    <source>
        <dbReference type="PROSITE" id="PS50011"/>
    </source>
</evidence>
<dbReference type="Pfam" id="PF07714">
    <property type="entry name" value="PK_Tyr_Ser-Thr"/>
    <property type="match status" value="1"/>
</dbReference>
<dbReference type="GO" id="GO:0004674">
    <property type="term" value="F:protein serine/threonine kinase activity"/>
    <property type="evidence" value="ECO:0007669"/>
    <property type="project" value="TreeGrafter"/>
</dbReference>
<dbReference type="GO" id="GO:0005524">
    <property type="term" value="F:ATP binding"/>
    <property type="evidence" value="ECO:0007669"/>
    <property type="project" value="UniProtKB-KW"/>
</dbReference>
<dbReference type="PANTHER" id="PTHR44329">
    <property type="entry name" value="SERINE/THREONINE-PROTEIN KINASE TNNI3K-RELATED"/>
    <property type="match status" value="1"/>
</dbReference>
<dbReference type="AlphaFoldDB" id="A0A6C0CAN6"/>
<name>A0A6C0CAN6_9ZZZZ</name>
<organism evidence="6">
    <name type="scientific">viral metagenome</name>
    <dbReference type="NCBI Taxonomy" id="1070528"/>
    <lineage>
        <taxon>unclassified sequences</taxon>
        <taxon>metagenomes</taxon>
        <taxon>organismal metagenomes</taxon>
    </lineage>
</organism>
<dbReference type="InterPro" id="IPR000719">
    <property type="entry name" value="Prot_kinase_dom"/>
</dbReference>
<protein>
    <recommendedName>
        <fullName evidence="5">Protein kinase domain-containing protein</fullName>
    </recommendedName>
</protein>
<evidence type="ECO:0000256" key="3">
    <source>
        <dbReference type="ARBA" id="ARBA00022777"/>
    </source>
</evidence>
<accession>A0A6C0CAN6</accession>
<evidence type="ECO:0000256" key="4">
    <source>
        <dbReference type="ARBA" id="ARBA00022840"/>
    </source>
</evidence>
<keyword evidence="3" id="KW-0418">Kinase</keyword>
<feature type="domain" description="Protein kinase" evidence="5">
    <location>
        <begin position="12"/>
        <end position="266"/>
    </location>
</feature>
<evidence type="ECO:0000256" key="2">
    <source>
        <dbReference type="ARBA" id="ARBA00022741"/>
    </source>
</evidence>
<dbReference type="SUPFAM" id="SSF56112">
    <property type="entry name" value="Protein kinase-like (PK-like)"/>
    <property type="match status" value="1"/>
</dbReference>
<evidence type="ECO:0000313" key="6">
    <source>
        <dbReference type="EMBL" id="QHT01403.1"/>
    </source>
</evidence>
<dbReference type="Gene3D" id="1.10.510.10">
    <property type="entry name" value="Transferase(Phosphotransferase) domain 1"/>
    <property type="match status" value="1"/>
</dbReference>
<sequence length="283" mass="33220">MAFEITDDQIFTGKLIIGGSGPFCDIFEGKFKDQVVAIKMYKMKELPKHLYKEFDIYKNTSHPNILKFYGMCPYVFFTVFELAPHSLASFYNNFVLSWENIYNFGNQMALAMDYLFSNRINHKHLKSSNIFVTNDLVIKVADFSLTKTKLEHSTIGAFKCGQVSVRWRAPETFQREYAKHYENIEIVQLNDVYSYAMLLWEMRKRKIPFVTYDEMAVVHLLNMGTQEEIDFSWPQHFKKLLRDCWCIPAFDRPTFQQIIARFSSEFDIENAKLAPVEGFKACN</sequence>
<keyword evidence="4" id="KW-0067">ATP-binding</keyword>
<dbReference type="PROSITE" id="PS50011">
    <property type="entry name" value="PROTEIN_KINASE_DOM"/>
    <property type="match status" value="1"/>
</dbReference>
<dbReference type="PANTHER" id="PTHR44329:SF288">
    <property type="entry name" value="MITOGEN-ACTIVATED PROTEIN KINASE KINASE KINASE 20"/>
    <property type="match status" value="1"/>
</dbReference>
<dbReference type="InterPro" id="IPR011009">
    <property type="entry name" value="Kinase-like_dom_sf"/>
</dbReference>
<dbReference type="EMBL" id="MN739371">
    <property type="protein sequence ID" value="QHT01403.1"/>
    <property type="molecule type" value="Genomic_DNA"/>
</dbReference>
<reference evidence="6" key="1">
    <citation type="journal article" date="2020" name="Nature">
        <title>Giant virus diversity and host interactions through global metagenomics.</title>
        <authorList>
            <person name="Schulz F."/>
            <person name="Roux S."/>
            <person name="Paez-Espino D."/>
            <person name="Jungbluth S."/>
            <person name="Walsh D.A."/>
            <person name="Denef V.J."/>
            <person name="McMahon K.D."/>
            <person name="Konstantinidis K.T."/>
            <person name="Eloe-Fadrosh E.A."/>
            <person name="Kyrpides N.C."/>
            <person name="Woyke T."/>
        </authorList>
    </citation>
    <scope>NUCLEOTIDE SEQUENCE</scope>
    <source>
        <strain evidence="6">GVMAG-M-3300020192-26</strain>
    </source>
</reference>
<dbReference type="Gene3D" id="3.30.200.20">
    <property type="entry name" value="Phosphorylase Kinase, domain 1"/>
    <property type="match status" value="1"/>
</dbReference>
<dbReference type="InterPro" id="IPR001245">
    <property type="entry name" value="Ser-Thr/Tyr_kinase_cat_dom"/>
</dbReference>
<proteinExistence type="predicted"/>
<keyword evidence="2" id="KW-0547">Nucleotide-binding</keyword>